<feature type="region of interest" description="Disordered" evidence="1">
    <location>
        <begin position="484"/>
        <end position="543"/>
    </location>
</feature>
<organism evidence="2 3">
    <name type="scientific">Volvox reticuliferus</name>
    <dbReference type="NCBI Taxonomy" id="1737510"/>
    <lineage>
        <taxon>Eukaryota</taxon>
        <taxon>Viridiplantae</taxon>
        <taxon>Chlorophyta</taxon>
        <taxon>core chlorophytes</taxon>
        <taxon>Chlorophyceae</taxon>
        <taxon>CS clade</taxon>
        <taxon>Chlamydomonadales</taxon>
        <taxon>Volvocaceae</taxon>
        <taxon>Volvox</taxon>
    </lineage>
</organism>
<evidence type="ECO:0000313" key="3">
    <source>
        <dbReference type="Proteomes" id="UP000722791"/>
    </source>
</evidence>
<gene>
    <name evidence="2" type="ORF">Vretimale_16835</name>
</gene>
<feature type="region of interest" description="Disordered" evidence="1">
    <location>
        <begin position="1"/>
        <end position="68"/>
    </location>
</feature>
<feature type="region of interest" description="Disordered" evidence="1">
    <location>
        <begin position="153"/>
        <end position="182"/>
    </location>
</feature>
<reference evidence="2" key="1">
    <citation type="journal article" date="2021" name="Proc. Natl. Acad. Sci. U.S.A.">
        <title>Three genomes in the algal genus Volvox reveal the fate of a haploid sex-determining region after a transition to homothallism.</title>
        <authorList>
            <person name="Yamamoto K."/>
            <person name="Hamaji T."/>
            <person name="Kawai-Toyooka H."/>
            <person name="Matsuzaki R."/>
            <person name="Takahashi F."/>
            <person name="Nishimura Y."/>
            <person name="Kawachi M."/>
            <person name="Noguchi H."/>
            <person name="Minakuchi Y."/>
            <person name="Umen J.G."/>
            <person name="Toyoda A."/>
            <person name="Nozaki H."/>
        </authorList>
    </citation>
    <scope>NUCLEOTIDE SEQUENCE</scope>
    <source>
        <strain evidence="2">NIES-3785</strain>
    </source>
</reference>
<feature type="region of interest" description="Disordered" evidence="1">
    <location>
        <begin position="326"/>
        <end position="375"/>
    </location>
</feature>
<feature type="non-terminal residue" evidence="2">
    <location>
        <position position="922"/>
    </location>
</feature>
<evidence type="ECO:0000256" key="1">
    <source>
        <dbReference type="SAM" id="MobiDB-lite"/>
    </source>
</evidence>
<sequence length="922" mass="94094">GVGAASDGHKPVAECPVPGATQHRKSFKKRFAEAESVTNSQLSIDGATHLPAGGAKSGRNAPIDTATTNTAARRLDFAGSAISSGASPSLMKDHIASSSAPSFRPSEAQSRNDPSPVEAPKTTVSNNDKATIARAFTPAAGAQAAVVGKERTAIASSVGRRRLTPEADGMKGPQKGGTLSPESSACIGSHDDGKRNTVFPLAAAGRLTPNELRVMLSVLSRPPWAAASTLSPQPSHSADSVQSFSYSEMLQVMRAMSSSSGGADQQGGSTQDGSRSGRSHKSDRKGIASGGAMMSGPATRHPPSPHHNQQQSRFARDLPTVQKSLGMKASRAAGSVDSSNGSLLGEHPMAAPQERKWSGTASTVSGFSCSHDQQQQRDFTEMVRLWRMLTGRQPTQEPADLHSDGNATPRSGRHGSASVRSGGSGSVTHPSAAALAASAAAMATSAVMAAAGGARQHNSYFQAANLHPFLDPVTAATAANLVSQDVHQQQHRSTSPLAAAGSKVRSAPSTAGMSPTCSPASAATAPRASSPAHAHPPRPKSFNMDISVRRKEGHQQDEVPSFIQANMLHLIHLLNAAGQAEVAPSGISEVAKNDLYKLMQMLRGGAETADAAFLPPEKECAAAFPGPVEAAGTVVGSAAAAERPWLRPPSSRRSSADTVETGLALGRLYKSLRNLRVRDEGGQTDGAEESITQTASGCAQTNSADLQASAARGTYDLGLPGACSSGAGLTVSSVPALDSAPCSKVPEDLAVSVIYDGAPGQLQNRLGSPGGGAPAAAVLPPTTASSIAGRGIYVTRALKLPSGQLMELDPLLALASDETALGVALGDADGTVRQFLQDFRVLDTAQTAHGLCTSSSTTEGGVQTDLTVSDLAVALPLAQLQQAEAAVNSHCLASDGIVRSNASRGVGSDSAAALGTSVTAAP</sequence>
<dbReference type="AlphaFoldDB" id="A0A8J4GTK9"/>
<accession>A0A8J4GTK9</accession>
<feature type="compositionally biased region" description="Polar residues" evidence="1">
    <location>
        <begin position="96"/>
        <end position="113"/>
    </location>
</feature>
<feature type="region of interest" description="Disordered" evidence="1">
    <location>
        <begin position="82"/>
        <end position="128"/>
    </location>
</feature>
<dbReference type="EMBL" id="BNCQ01000051">
    <property type="protein sequence ID" value="GIM13790.1"/>
    <property type="molecule type" value="Genomic_DNA"/>
</dbReference>
<protein>
    <submittedName>
        <fullName evidence="2">Uncharacterized protein</fullName>
    </submittedName>
</protein>
<feature type="non-terminal residue" evidence="2">
    <location>
        <position position="1"/>
    </location>
</feature>
<feature type="compositionally biased region" description="Low complexity" evidence="1">
    <location>
        <begin position="514"/>
        <end position="533"/>
    </location>
</feature>
<comment type="caution">
    <text evidence="2">The sequence shown here is derived from an EMBL/GenBank/DDBJ whole genome shotgun (WGS) entry which is preliminary data.</text>
</comment>
<feature type="region of interest" description="Disordered" evidence="1">
    <location>
        <begin position="391"/>
        <end position="429"/>
    </location>
</feature>
<feature type="compositionally biased region" description="Low complexity" evidence="1">
    <location>
        <begin position="257"/>
        <end position="276"/>
    </location>
</feature>
<feature type="compositionally biased region" description="Polar residues" evidence="1">
    <location>
        <begin position="484"/>
        <end position="496"/>
    </location>
</feature>
<dbReference type="Proteomes" id="UP000722791">
    <property type="component" value="Unassembled WGS sequence"/>
</dbReference>
<evidence type="ECO:0000313" key="2">
    <source>
        <dbReference type="EMBL" id="GIM13790.1"/>
    </source>
</evidence>
<name>A0A8J4GTK9_9CHLO</name>
<proteinExistence type="predicted"/>
<feature type="compositionally biased region" description="Polar residues" evidence="1">
    <location>
        <begin position="359"/>
        <end position="373"/>
    </location>
</feature>
<feature type="region of interest" description="Disordered" evidence="1">
    <location>
        <begin position="255"/>
        <end position="313"/>
    </location>
</feature>